<dbReference type="Proteomes" id="UP000006028">
    <property type="component" value="Unassembled WGS sequence"/>
</dbReference>
<dbReference type="HOGENOM" id="CLU_2934652_0_0_9"/>
<comment type="caution">
    <text evidence="1">The sequence shown here is derived from an EMBL/GenBank/DDBJ whole genome shotgun (WGS) entry which is preliminary data.</text>
</comment>
<dbReference type="BioCyc" id="FCF748224-HMP:GTSS-1849-MONOMER"/>
<name>E2ZJE4_9FIRM</name>
<sequence length="60" mass="7366">MFCKKNAVTRSIPKNCIKINFFLRICKNRLTLNQCRDILQLKIVERHCRYEKRRAEYGKY</sequence>
<dbReference type="AlphaFoldDB" id="E2ZJE4"/>
<accession>E2ZJE4</accession>
<evidence type="ECO:0000313" key="2">
    <source>
        <dbReference type="Proteomes" id="UP000006028"/>
    </source>
</evidence>
<reference evidence="1 2" key="1">
    <citation type="submission" date="2010-08" db="EMBL/GenBank/DDBJ databases">
        <authorList>
            <person name="Weinstock G."/>
            <person name="Sodergren E."/>
            <person name="Clifton S."/>
            <person name="Fulton L."/>
            <person name="Fulton B."/>
            <person name="Courtney L."/>
            <person name="Fronick C."/>
            <person name="Harrison M."/>
            <person name="Strong C."/>
            <person name="Farmer C."/>
            <person name="Delahaunty K."/>
            <person name="Markovic C."/>
            <person name="Hall O."/>
            <person name="Minx P."/>
            <person name="Tomlinson C."/>
            <person name="Mitreva M."/>
            <person name="Hou S."/>
            <person name="Chen J."/>
            <person name="Wollam A."/>
            <person name="Pepin K.H."/>
            <person name="Johnson M."/>
            <person name="Bhonagiri V."/>
            <person name="Zhang X."/>
            <person name="Suruliraj S."/>
            <person name="Warren W."/>
            <person name="Chinwalla A."/>
            <person name="Mardis E.R."/>
            <person name="Wilson R.K."/>
        </authorList>
    </citation>
    <scope>NUCLEOTIDE SEQUENCE [LARGE SCALE GENOMIC DNA]</scope>
    <source>
        <strain evidence="1 2">KLE1255</strain>
    </source>
</reference>
<dbReference type="STRING" id="748224.HMPREF9436_01792"/>
<gene>
    <name evidence="1" type="ORF">HMPREF9436_01792</name>
</gene>
<evidence type="ECO:0000313" key="1">
    <source>
        <dbReference type="EMBL" id="EFQ06703.1"/>
    </source>
</evidence>
<dbReference type="EMBL" id="AECU01000144">
    <property type="protein sequence ID" value="EFQ06703.1"/>
    <property type="molecule type" value="Genomic_DNA"/>
</dbReference>
<proteinExistence type="predicted"/>
<organism evidence="1 2">
    <name type="scientific">Faecalibacterium cf. prausnitzii KLE1255</name>
    <dbReference type="NCBI Taxonomy" id="748224"/>
    <lineage>
        <taxon>Bacteria</taxon>
        <taxon>Bacillati</taxon>
        <taxon>Bacillota</taxon>
        <taxon>Clostridia</taxon>
        <taxon>Eubacteriales</taxon>
        <taxon>Oscillospiraceae</taxon>
        <taxon>Faecalibacterium</taxon>
    </lineage>
</organism>
<protein>
    <submittedName>
        <fullName evidence="1">Uncharacterized protein</fullName>
    </submittedName>
</protein>